<dbReference type="EMBL" id="CP108036">
    <property type="protein sequence ID" value="WUN78702.1"/>
    <property type="molecule type" value="Genomic_DNA"/>
</dbReference>
<keyword evidence="3" id="KW-0645">Protease</keyword>
<dbReference type="SMART" id="SM00631">
    <property type="entry name" value="Zn_pept"/>
    <property type="match status" value="1"/>
</dbReference>
<dbReference type="RefSeq" id="WP_328739034.1">
    <property type="nucleotide sequence ID" value="NZ_CP108036.1"/>
</dbReference>
<keyword evidence="4" id="KW-1185">Reference proteome</keyword>
<feature type="region of interest" description="Disordered" evidence="1">
    <location>
        <begin position="52"/>
        <end position="110"/>
    </location>
</feature>
<dbReference type="SUPFAM" id="SSF53187">
    <property type="entry name" value="Zn-dependent exopeptidases"/>
    <property type="match status" value="1"/>
</dbReference>
<organism evidence="3 4">
    <name type="scientific">Streptomyces erythrochromogenes</name>
    <dbReference type="NCBI Taxonomy" id="285574"/>
    <lineage>
        <taxon>Bacteria</taxon>
        <taxon>Bacillati</taxon>
        <taxon>Actinomycetota</taxon>
        <taxon>Actinomycetes</taxon>
        <taxon>Kitasatosporales</taxon>
        <taxon>Streptomycetaceae</taxon>
        <taxon>Streptomyces</taxon>
    </lineage>
</organism>
<dbReference type="Pfam" id="PF00246">
    <property type="entry name" value="Peptidase_M14"/>
    <property type="match status" value="1"/>
</dbReference>
<dbReference type="Gene3D" id="3.40.630.10">
    <property type="entry name" value="Zn peptidases"/>
    <property type="match status" value="1"/>
</dbReference>
<dbReference type="InterPro" id="IPR000834">
    <property type="entry name" value="Peptidase_M14"/>
</dbReference>
<reference evidence="3" key="1">
    <citation type="submission" date="2022-10" db="EMBL/GenBank/DDBJ databases">
        <title>The complete genomes of actinobacterial strains from the NBC collection.</title>
        <authorList>
            <person name="Joergensen T.S."/>
            <person name="Alvarez Arevalo M."/>
            <person name="Sterndorff E.B."/>
            <person name="Faurdal D."/>
            <person name="Vuksanovic O."/>
            <person name="Mourched A.-S."/>
            <person name="Charusanti P."/>
            <person name="Shaw S."/>
            <person name="Blin K."/>
            <person name="Weber T."/>
        </authorList>
    </citation>
    <scope>NUCLEOTIDE SEQUENCE</scope>
    <source>
        <strain evidence="3">NBC_00303</strain>
    </source>
</reference>
<accession>A0ABZ1Q7Q6</accession>
<gene>
    <name evidence="3" type="ORF">OHA91_09400</name>
</gene>
<evidence type="ECO:0000313" key="4">
    <source>
        <dbReference type="Proteomes" id="UP001432312"/>
    </source>
</evidence>
<evidence type="ECO:0000256" key="1">
    <source>
        <dbReference type="SAM" id="MobiDB-lite"/>
    </source>
</evidence>
<dbReference type="GO" id="GO:0004180">
    <property type="term" value="F:carboxypeptidase activity"/>
    <property type="evidence" value="ECO:0007669"/>
    <property type="project" value="UniProtKB-KW"/>
</dbReference>
<dbReference type="GeneID" id="95496247"/>
<sequence>MCYPTPQELGLAARALADEHPGEVRLRQAGTSRAGQPIWVLSVAATAGPGTVGPGGAVGPGGTNSPVGTDSPARPVCAGDPGGPGGANSPGGPGGAVGAGDPGGIGGTGGTGGTRNVLVVAGAHANEPVGGATALALARRILREPAPRAGCGWHFLLCADPDGADLHRTPRPYSLLDYHRYFYRPPGPEQPEWAPSLLPADRLPPETLALTALIDELRPVLQVSLHATDLGGSWVQLTRDIPGLAEPFGKSAAELRIPVENGASDAAGWPSPGPGIFVIPQPGSEAAGAFHPEDTRLSTWYHAHRYAGTTAIVEVPMWASDLVDDPAPHPDPRGALRMLAGRLTADAALVGAARERARSRERPVPGAYEDPAAAPLLRAVDWTLALIPLITAEWTGAGAPAEATAAYIASIDAFGRRLSLRAAAMLLRVLRPEGHPAAPGLDRLVTGWCEEFAARFGARWIPVATQVEHQSRTVLAAYEKLVAAGRSTGRA</sequence>
<evidence type="ECO:0000313" key="3">
    <source>
        <dbReference type="EMBL" id="WUN78702.1"/>
    </source>
</evidence>
<evidence type="ECO:0000259" key="2">
    <source>
        <dbReference type="SMART" id="SM00631"/>
    </source>
</evidence>
<name>A0ABZ1Q7Q6_9ACTN</name>
<keyword evidence="3" id="KW-0121">Carboxypeptidase</keyword>
<feature type="compositionally biased region" description="Gly residues" evidence="1">
    <location>
        <begin position="80"/>
        <end position="110"/>
    </location>
</feature>
<feature type="compositionally biased region" description="Gly residues" evidence="1">
    <location>
        <begin position="52"/>
        <end position="62"/>
    </location>
</feature>
<protein>
    <submittedName>
        <fullName evidence="3">M14 family zinc carboxypeptidase</fullName>
    </submittedName>
</protein>
<proteinExistence type="predicted"/>
<feature type="domain" description="Peptidase M14" evidence="2">
    <location>
        <begin position="3"/>
        <end position="293"/>
    </location>
</feature>
<keyword evidence="3" id="KW-0378">Hydrolase</keyword>
<dbReference type="Proteomes" id="UP001432312">
    <property type="component" value="Chromosome"/>
</dbReference>